<keyword evidence="5" id="KW-0472">Membrane</keyword>
<dbReference type="CDD" id="cd07984">
    <property type="entry name" value="LPLAT_LABLAT-like"/>
    <property type="match status" value="1"/>
</dbReference>
<dbReference type="GO" id="GO:0009247">
    <property type="term" value="P:glycolipid biosynthetic process"/>
    <property type="evidence" value="ECO:0007669"/>
    <property type="project" value="UniProtKB-ARBA"/>
</dbReference>
<keyword evidence="2" id="KW-1003">Cell membrane</keyword>
<name>A0A0B7NT49_PROFF</name>
<evidence type="ECO:0000256" key="1">
    <source>
        <dbReference type="ARBA" id="ARBA00004533"/>
    </source>
</evidence>
<evidence type="ECO:0000313" key="7">
    <source>
        <dbReference type="EMBL" id="CEP25881.1"/>
    </source>
</evidence>
<organism evidence="7">
    <name type="scientific">Propionibacterium freudenreichii subsp. freudenreichii</name>
    <dbReference type="NCBI Taxonomy" id="66712"/>
    <lineage>
        <taxon>Bacteria</taxon>
        <taxon>Bacillati</taxon>
        <taxon>Actinomycetota</taxon>
        <taxon>Actinomycetes</taxon>
        <taxon>Propionibacteriales</taxon>
        <taxon>Propionibacteriaceae</taxon>
        <taxon>Propionibacterium</taxon>
    </lineage>
</organism>
<dbReference type="GO" id="GO:0005886">
    <property type="term" value="C:plasma membrane"/>
    <property type="evidence" value="ECO:0007669"/>
    <property type="project" value="UniProtKB-SubCell"/>
</dbReference>
<dbReference type="EMBL" id="LM676387">
    <property type="protein sequence ID" value="CEP25881.1"/>
    <property type="molecule type" value="Genomic_DNA"/>
</dbReference>
<reference evidence="7" key="1">
    <citation type="submission" date="2014-08" db="EMBL/GenBank/DDBJ databases">
        <authorList>
            <person name="Falentin Helene"/>
        </authorList>
    </citation>
    <scope>NUCLEOTIDE SEQUENCE</scope>
</reference>
<evidence type="ECO:0000256" key="4">
    <source>
        <dbReference type="ARBA" id="ARBA00022679"/>
    </source>
</evidence>
<keyword evidence="3" id="KW-0997">Cell inner membrane</keyword>
<proteinExistence type="predicted"/>
<dbReference type="AlphaFoldDB" id="A0A0B7NT49"/>
<dbReference type="PANTHER" id="PTHR30606:SF10">
    <property type="entry name" value="PHOSPHATIDYLINOSITOL MANNOSIDE ACYLTRANSFERASE"/>
    <property type="match status" value="1"/>
</dbReference>
<sequence>MSRHHRHSNLLPMMRIGSHLPAWFWRPVGRLVVAFLTTFPPRHMRQWQLNYAVMTGHRPSWNTTRRAFGRWVENMMCSLQLDHWSEKKIRSRVILENPEGWAGVHRAFQEGGLVAALPHMGSWDLVGAFACLDGLPVSSVAEALPDGQFEYFRSLRERLGFRIFSLRYRGVYNKLADDLDEGRVICLVADRDFSRRGLPVHWDTPDGPRDQTMPPGPALLAQQGHRPLVGVVTWFGPRHRLHVLVTDLIHVGSGEQELVRASQQLADFFSRQISDHPLDWLMLQRFFRGVTA</sequence>
<dbReference type="InterPro" id="IPR004960">
    <property type="entry name" value="LipA_acyltrans"/>
</dbReference>
<protein>
    <submittedName>
        <fullName evidence="7">Acyltransferase</fullName>
    </submittedName>
</protein>
<accession>A0A0B7NT49</accession>
<keyword evidence="4 7" id="KW-0808">Transferase</keyword>
<dbReference type="PANTHER" id="PTHR30606">
    <property type="entry name" value="LIPID A BIOSYNTHESIS LAUROYL ACYLTRANSFERASE"/>
    <property type="match status" value="1"/>
</dbReference>
<dbReference type="GO" id="GO:0016746">
    <property type="term" value="F:acyltransferase activity"/>
    <property type="evidence" value="ECO:0007669"/>
    <property type="project" value="UniProtKB-KW"/>
</dbReference>
<gene>
    <name evidence="7" type="ORF">PFCIRM138_02875</name>
</gene>
<evidence type="ECO:0000256" key="5">
    <source>
        <dbReference type="ARBA" id="ARBA00023136"/>
    </source>
</evidence>
<evidence type="ECO:0000256" key="6">
    <source>
        <dbReference type="ARBA" id="ARBA00023315"/>
    </source>
</evidence>
<evidence type="ECO:0000256" key="3">
    <source>
        <dbReference type="ARBA" id="ARBA00022519"/>
    </source>
</evidence>
<keyword evidence="6 7" id="KW-0012">Acyltransferase</keyword>
<evidence type="ECO:0000256" key="2">
    <source>
        <dbReference type="ARBA" id="ARBA00022475"/>
    </source>
</evidence>
<comment type="subcellular location">
    <subcellularLocation>
        <location evidence="1">Cell inner membrane</location>
    </subcellularLocation>
</comment>
<dbReference type="Pfam" id="PF03279">
    <property type="entry name" value="Lip_A_acyltrans"/>
    <property type="match status" value="1"/>
</dbReference>